<keyword evidence="3" id="KW-0732">Signal</keyword>
<feature type="region of interest" description="Disordered" evidence="9">
    <location>
        <begin position="505"/>
        <end position="525"/>
    </location>
</feature>
<dbReference type="NCBIfam" id="TIGR02515">
    <property type="entry name" value="IV_pilus_PilQ"/>
    <property type="match status" value="1"/>
</dbReference>
<accession>D0LHN1</accession>
<evidence type="ECO:0000256" key="1">
    <source>
        <dbReference type="ARBA" id="ARBA00004370"/>
    </source>
</evidence>
<name>D0LHN1_HALO1</name>
<dbReference type="PANTHER" id="PTHR30604">
    <property type="entry name" value="PROTEIN TRANSPORT PROTEIN HOFQ"/>
    <property type="match status" value="1"/>
</dbReference>
<dbReference type="STRING" id="502025.Hoch_0252"/>
<evidence type="ECO:0000313" key="11">
    <source>
        <dbReference type="EMBL" id="ACY12893.1"/>
    </source>
</evidence>
<dbReference type="AlphaFoldDB" id="D0LHN1"/>
<dbReference type="Gene3D" id="1.10.287.1490">
    <property type="match status" value="1"/>
</dbReference>
<protein>
    <submittedName>
        <fullName evidence="11">Type IV pilus secretin PilQ</fullName>
    </submittedName>
</protein>
<feature type="compositionally biased region" description="Low complexity" evidence="9">
    <location>
        <begin position="12"/>
        <end position="22"/>
    </location>
</feature>
<keyword evidence="6" id="KW-0998">Cell outer membrane</keyword>
<dbReference type="InterPro" id="IPR021731">
    <property type="entry name" value="AMIN_dom"/>
</dbReference>
<comment type="similarity">
    <text evidence="7">Belongs to the bacterial secretin family.</text>
</comment>
<evidence type="ECO:0000256" key="2">
    <source>
        <dbReference type="ARBA" id="ARBA00022448"/>
    </source>
</evidence>
<keyword evidence="4" id="KW-0653">Protein transport</keyword>
<dbReference type="EMBL" id="CP001804">
    <property type="protein sequence ID" value="ACY12893.1"/>
    <property type="molecule type" value="Genomic_DNA"/>
</dbReference>
<proteinExistence type="inferred from homology"/>
<reference evidence="11 12" key="1">
    <citation type="journal article" date="2010" name="Stand. Genomic Sci.">
        <title>Complete genome sequence of Haliangium ochraceum type strain (SMP-2).</title>
        <authorList>
            <consortium name="US DOE Joint Genome Institute (JGI-PGF)"/>
            <person name="Ivanova N."/>
            <person name="Daum C."/>
            <person name="Lang E."/>
            <person name="Abt B."/>
            <person name="Kopitz M."/>
            <person name="Saunders E."/>
            <person name="Lapidus A."/>
            <person name="Lucas S."/>
            <person name="Glavina Del Rio T."/>
            <person name="Nolan M."/>
            <person name="Tice H."/>
            <person name="Copeland A."/>
            <person name="Cheng J.F."/>
            <person name="Chen F."/>
            <person name="Bruce D."/>
            <person name="Goodwin L."/>
            <person name="Pitluck S."/>
            <person name="Mavromatis K."/>
            <person name="Pati A."/>
            <person name="Mikhailova N."/>
            <person name="Chen A."/>
            <person name="Palaniappan K."/>
            <person name="Land M."/>
            <person name="Hauser L."/>
            <person name="Chang Y.J."/>
            <person name="Jeffries C.D."/>
            <person name="Detter J.C."/>
            <person name="Brettin T."/>
            <person name="Rohde M."/>
            <person name="Goker M."/>
            <person name="Bristow J."/>
            <person name="Markowitz V."/>
            <person name="Eisen J.A."/>
            <person name="Hugenholtz P."/>
            <person name="Kyrpides N.C."/>
            <person name="Klenk H.P."/>
        </authorList>
    </citation>
    <scope>NUCLEOTIDE SEQUENCE [LARGE SCALE GENOMIC DNA]</scope>
    <source>
        <strain evidence="12">DSM 14365 / CIP 107738 / JCM 11303 / AJ 13395 / SMP-2</strain>
    </source>
</reference>
<feature type="region of interest" description="Disordered" evidence="9">
    <location>
        <begin position="1"/>
        <end position="24"/>
    </location>
</feature>
<feature type="compositionally biased region" description="Basic and acidic residues" evidence="9">
    <location>
        <begin position="238"/>
        <end position="260"/>
    </location>
</feature>
<sequence length="1269" mass="138851">MKRFNNTPQHFAPPMARAGAPRARGRWSQRAAAVTLAALVATLGSLSSASARPDKSRIRAVDHREAGAVAGTMQIRIRGTQEPTFTVYKLDYPARVVVDITGAELDRKLTGESDHKASWPVNGWAVNQLSVYELHDVAGDGASQGGHSLVRVVVGMARPGTYHAEARGRDVMVTVTPQEAQPAGVAPGQIEAATKAVEQAEARRSAVLAEAEAAERRKRAAEGERERLAKALAQAEQARSDARSQAQEAERRAAQARELREREEAAYREIADARREAEQRAEQARELREREEAAYRQATVARREAERRSAEIGAADDKLNALQSAAAEARAEVESLRRAAAEAERRAAGMRERKDSTEREIARAKAEAERQAGALRDAERTLSAHKREISSQEREVARLSKVRGEAERALRDLDSAAKKARAAREAEEAQLATLSQRRDHLEGELATARSAIREAQASWKAQRSEAEAQLNQLGRAVDNARAERLAEEKRLSELAARRKQLEGEIDRIRQEHERDGKSSSRRAAAEMRALDSARVAEEKRIAELATRRKQLERELQQARAKVRVAAQAEHKAQRSEADAEREALAKAVAAAKQQRAEEADKIAELGKRRSALEASLASIHAQVEAAENSRAQAERARRAEEAKLAELSERRKTVESDLAERQRAADAKASKRKLAKAKAASKVRVEEVDFVDADEVARVVIALSDRADPKVVRAEGKRVVLEIDDVTLPSKLERTLDTSAYRGPIRAVSSYRSPDDADKMRLVVDLAYPAKHALKRSGNSLLWDFAKSAKRERQAARTQSARKRRPSGSARAQSIPAPVVGGYGAASTPITQKTVAQLANQRRRVYRGTKIDLDLQNVDIHNVMRLLADVGGINIVVPDEVSAEVTVRLRQVPWDQALEVILASKGLWYRREGNLYRIATRKQLDAEAEAEAERIAALIKAEAPEPQIFTLNYAVASQLKPQLEALLSPKGRIEIDERTNSLIINDVRAHRTRIIDLLTRLDTQTPQIQIEARIVEARSTFAREFGVQWGGSLLDANTGLVFPGNYGVVGGNTDSQTVGTGVAAASPDFAVNLPAATGTGAGGALGFAFGSVGGGLNLTLRLSALEDTGTVRIISAPKITVLNNVEAEISQGVSIPISVISANGVQTQFVQADLSLEVTPHVSQRDCSIAMDLQIQKNEADFVNTGARGDPTILRKEASTTVLVADNETTVIGGIYTRNSGLSYSKVPFLGDLPLLGWLFKNRRENDERTEVLVFITPRITNKAFLRCE</sequence>
<evidence type="ECO:0000256" key="5">
    <source>
        <dbReference type="ARBA" id="ARBA00023136"/>
    </source>
</evidence>
<evidence type="ECO:0000259" key="10">
    <source>
        <dbReference type="SMART" id="SM00965"/>
    </source>
</evidence>
<feature type="region of interest" description="Disordered" evidence="9">
    <location>
        <begin position="793"/>
        <end position="814"/>
    </location>
</feature>
<keyword evidence="5" id="KW-0472">Membrane</keyword>
<dbReference type="Pfam" id="PF03958">
    <property type="entry name" value="Secretin_N"/>
    <property type="match status" value="1"/>
</dbReference>
<dbReference type="HOGENOM" id="CLU_006756_0_0_7"/>
<dbReference type="SMART" id="SM00965">
    <property type="entry name" value="STN"/>
    <property type="match status" value="1"/>
</dbReference>
<feature type="region of interest" description="Disordered" evidence="9">
    <location>
        <begin position="365"/>
        <end position="395"/>
    </location>
</feature>
<dbReference type="Pfam" id="PF11741">
    <property type="entry name" value="AMIN"/>
    <property type="match status" value="1"/>
</dbReference>
<evidence type="ECO:0000256" key="9">
    <source>
        <dbReference type="SAM" id="MobiDB-lite"/>
    </source>
</evidence>
<keyword evidence="2 8" id="KW-0813">Transport</keyword>
<dbReference type="Pfam" id="PF00263">
    <property type="entry name" value="Secretin"/>
    <property type="match status" value="1"/>
</dbReference>
<dbReference type="eggNOG" id="COG4796">
    <property type="taxonomic scope" value="Bacteria"/>
</dbReference>
<dbReference type="eggNOG" id="COG1196">
    <property type="taxonomic scope" value="Bacteria"/>
</dbReference>
<comment type="subcellular location">
    <subcellularLocation>
        <location evidence="8">Cell outer membrane</location>
    </subcellularLocation>
    <subcellularLocation>
        <location evidence="1">Membrane</location>
    </subcellularLocation>
</comment>
<dbReference type="Proteomes" id="UP000001880">
    <property type="component" value="Chromosome"/>
</dbReference>
<evidence type="ECO:0000313" key="12">
    <source>
        <dbReference type="Proteomes" id="UP000001880"/>
    </source>
</evidence>
<dbReference type="PRINTS" id="PR00811">
    <property type="entry name" value="BCTERIALGSPD"/>
</dbReference>
<dbReference type="InterPro" id="IPR005644">
    <property type="entry name" value="NolW-like"/>
</dbReference>
<dbReference type="InterPro" id="IPR013355">
    <property type="entry name" value="Pilus_4_PilQ"/>
</dbReference>
<keyword evidence="12" id="KW-1185">Reference proteome</keyword>
<dbReference type="GO" id="GO:0009279">
    <property type="term" value="C:cell outer membrane"/>
    <property type="evidence" value="ECO:0007669"/>
    <property type="project" value="UniProtKB-SubCell"/>
</dbReference>
<dbReference type="InterPro" id="IPR004846">
    <property type="entry name" value="T2SS/T3SS_dom"/>
</dbReference>
<dbReference type="InterPro" id="IPR051808">
    <property type="entry name" value="Type_IV_pilus_biogenesis"/>
</dbReference>
<organism evidence="11 12">
    <name type="scientific">Haliangium ochraceum (strain DSM 14365 / JCM 11303 / SMP-2)</name>
    <dbReference type="NCBI Taxonomy" id="502025"/>
    <lineage>
        <taxon>Bacteria</taxon>
        <taxon>Pseudomonadati</taxon>
        <taxon>Myxococcota</taxon>
        <taxon>Polyangia</taxon>
        <taxon>Haliangiales</taxon>
        <taxon>Kofleriaceae</taxon>
        <taxon>Haliangium</taxon>
    </lineage>
</organism>
<evidence type="ECO:0000256" key="4">
    <source>
        <dbReference type="ARBA" id="ARBA00022927"/>
    </source>
</evidence>
<dbReference type="PANTHER" id="PTHR30604:SF1">
    <property type="entry name" value="DNA UTILIZATION PROTEIN HOFQ"/>
    <property type="match status" value="1"/>
</dbReference>
<dbReference type="Gene3D" id="3.30.1370.130">
    <property type="match status" value="1"/>
</dbReference>
<dbReference type="InterPro" id="IPR011662">
    <property type="entry name" value="Secretin/TonB_short_N"/>
</dbReference>
<feature type="region of interest" description="Disordered" evidence="9">
    <location>
        <begin position="234"/>
        <end position="260"/>
    </location>
</feature>
<dbReference type="GO" id="GO:0009306">
    <property type="term" value="P:protein secretion"/>
    <property type="evidence" value="ECO:0007669"/>
    <property type="project" value="InterPro"/>
</dbReference>
<evidence type="ECO:0000256" key="6">
    <source>
        <dbReference type="ARBA" id="ARBA00023237"/>
    </source>
</evidence>
<gene>
    <name evidence="11" type="ordered locus">Hoch_0252</name>
</gene>
<dbReference type="Gene3D" id="3.30.1370.120">
    <property type="match status" value="1"/>
</dbReference>
<feature type="domain" description="Secretin/TonB short N-terminal" evidence="10">
    <location>
        <begin position="873"/>
        <end position="921"/>
    </location>
</feature>
<dbReference type="Gene3D" id="2.60.40.3500">
    <property type="match status" value="2"/>
</dbReference>
<evidence type="ECO:0000256" key="7">
    <source>
        <dbReference type="RuleBase" id="RU004003"/>
    </source>
</evidence>
<evidence type="ECO:0000256" key="8">
    <source>
        <dbReference type="RuleBase" id="RU004004"/>
    </source>
</evidence>
<dbReference type="KEGG" id="hoh:Hoch_0252"/>
<dbReference type="InterPro" id="IPR001775">
    <property type="entry name" value="GspD/PilQ"/>
</dbReference>
<evidence type="ECO:0000256" key="3">
    <source>
        <dbReference type="ARBA" id="ARBA00022729"/>
    </source>
</evidence>
<dbReference type="InterPro" id="IPR038591">
    <property type="entry name" value="NolW-like_sf"/>
</dbReference>